<organism evidence="1 2">
    <name type="scientific">Leptospira weilii serovar Ranarum str. ICFT</name>
    <dbReference type="NCBI Taxonomy" id="1218598"/>
    <lineage>
        <taxon>Bacteria</taxon>
        <taxon>Pseudomonadati</taxon>
        <taxon>Spirochaetota</taxon>
        <taxon>Spirochaetia</taxon>
        <taxon>Leptospirales</taxon>
        <taxon>Leptospiraceae</taxon>
        <taxon>Leptospira</taxon>
    </lineage>
</organism>
<evidence type="ECO:0000313" key="1">
    <source>
        <dbReference type="EMBL" id="EMY78424.1"/>
    </source>
</evidence>
<dbReference type="AlphaFoldDB" id="N1WMP8"/>
<evidence type="ECO:0000313" key="2">
    <source>
        <dbReference type="Proteomes" id="UP000012313"/>
    </source>
</evidence>
<gene>
    <name evidence="1" type="ORF">LEP1GSC060_2794</name>
</gene>
<dbReference type="EMBL" id="AOHC02000022">
    <property type="protein sequence ID" value="EMY78424.1"/>
    <property type="molecule type" value="Genomic_DNA"/>
</dbReference>
<name>N1WMP8_9LEPT</name>
<sequence>MRKVPIFRKIRFFFECISKNVSNEYRIAVEIYYPTFFKNEKSDFETKSNRLF</sequence>
<comment type="caution">
    <text evidence="1">The sequence shown here is derived from an EMBL/GenBank/DDBJ whole genome shotgun (WGS) entry which is preliminary data.</text>
</comment>
<accession>N1WMP8</accession>
<dbReference type="Proteomes" id="UP000012313">
    <property type="component" value="Unassembled WGS sequence"/>
</dbReference>
<proteinExistence type="predicted"/>
<protein>
    <submittedName>
        <fullName evidence="1">Uncharacterized protein</fullName>
    </submittedName>
</protein>
<keyword evidence="2" id="KW-1185">Reference proteome</keyword>
<dbReference type="STRING" id="1218598.LEP1GSC060_2794"/>
<reference evidence="1" key="1">
    <citation type="submission" date="2013-03" db="EMBL/GenBank/DDBJ databases">
        <authorList>
            <person name="Harkins D.M."/>
            <person name="Durkin A.S."/>
            <person name="Brinkac L.M."/>
            <person name="Haft D.H."/>
            <person name="Selengut J.D."/>
            <person name="Sanka R."/>
            <person name="DePew J."/>
            <person name="Purushe J."/>
            <person name="Hartskeerl R.A."/>
            <person name="Ahmed A."/>
            <person name="van der Linden H."/>
            <person name="Goris M.G.A."/>
            <person name="Vinetz J.M."/>
            <person name="Sutton G.G."/>
            <person name="Nierman W.C."/>
            <person name="Fouts D.E."/>
        </authorList>
    </citation>
    <scope>NUCLEOTIDE SEQUENCE [LARGE SCALE GENOMIC DNA]</scope>
    <source>
        <strain evidence="1">ICFT</strain>
    </source>
</reference>